<dbReference type="EMBL" id="JACKXD010000007">
    <property type="protein sequence ID" value="MBB6647845.1"/>
    <property type="molecule type" value="Genomic_DNA"/>
</dbReference>
<reference evidence="1 2" key="1">
    <citation type="submission" date="2020-08" db="EMBL/GenBank/DDBJ databases">
        <authorList>
            <person name="Seo M.-J."/>
        </authorList>
    </citation>
    <scope>NUCLEOTIDE SEQUENCE [LARGE SCALE GENOMIC DNA]</scope>
    <source>
        <strain evidence="1 2">MBLA0160</strain>
    </source>
</reference>
<organism evidence="1 2">
    <name type="scientific">Halobellus ruber</name>
    <dbReference type="NCBI Taxonomy" id="2761102"/>
    <lineage>
        <taxon>Archaea</taxon>
        <taxon>Methanobacteriati</taxon>
        <taxon>Methanobacteriota</taxon>
        <taxon>Stenosarchaea group</taxon>
        <taxon>Halobacteria</taxon>
        <taxon>Halobacteriales</taxon>
        <taxon>Haloferacaceae</taxon>
        <taxon>Halobellus</taxon>
    </lineage>
</organism>
<sequence length="79" mass="9114">MLELITNRESADTAIVTEPSGIGKTYISKLVTKRFREELLNIETTYAGYWRNYTRVLHSLSGSQRSRRGHRHPPVVEII</sequence>
<proteinExistence type="predicted"/>
<dbReference type="Proteomes" id="UP000546257">
    <property type="component" value="Unassembled WGS sequence"/>
</dbReference>
<comment type="caution">
    <text evidence="1">The sequence shown here is derived from an EMBL/GenBank/DDBJ whole genome shotgun (WGS) entry which is preliminary data.</text>
</comment>
<protein>
    <submittedName>
        <fullName evidence="1">Uncharacterized protein</fullName>
    </submittedName>
</protein>
<name>A0A7J9SLP2_9EURY</name>
<evidence type="ECO:0000313" key="2">
    <source>
        <dbReference type="Proteomes" id="UP000546257"/>
    </source>
</evidence>
<gene>
    <name evidence="1" type="ORF">H5V44_16410</name>
</gene>
<keyword evidence="2" id="KW-1185">Reference proteome</keyword>
<dbReference type="AlphaFoldDB" id="A0A7J9SLP2"/>
<dbReference type="RefSeq" id="WP_185194212.1">
    <property type="nucleotide sequence ID" value="NZ_JACKXD010000007.1"/>
</dbReference>
<accession>A0A7J9SLP2</accession>
<evidence type="ECO:0000313" key="1">
    <source>
        <dbReference type="EMBL" id="MBB6647845.1"/>
    </source>
</evidence>